<comment type="similarity">
    <text evidence="4 14">Belongs to the isocitrate and isopropylmalate dehydrogenases family. LeuB type 1 subfamily.</text>
</comment>
<keyword evidence="8 14" id="KW-0479">Metal-binding</keyword>
<dbReference type="Pfam" id="PF00180">
    <property type="entry name" value="Iso_dh"/>
    <property type="match status" value="1"/>
</dbReference>
<dbReference type="InterPro" id="IPR019818">
    <property type="entry name" value="IsoCit/isopropylmalate_DH_CS"/>
</dbReference>
<dbReference type="STRING" id="1163408.UU9_08802"/>
<feature type="site" description="Important for catalysis" evidence="14">
    <location>
        <position position="186"/>
    </location>
</feature>
<sequence>MKARIVTLPGDGVGPEVTAAAVAVLQALAGHYGHEFSFDEQLIGGCAIDATGEPLPAATLAACQQADAVLLGAVGGPKWSDPNAPVRPEQGLLGLRAALGVYANLRPLQVHPALADLSPLKNERLQGVDVLFVRELTGGAYFGAKTRTDDTATDECKYTVAEVERVARRAFALARGRRKQLTSVDKANVLETSRLWRSTVQRIATEFPDVKVEHQLVDSMAMLLLSQPSRYDVVVTENLFGDILTDEAAALAGSLGLLPSASLGESRVGLYEPIHGSAPDIAGKGVANPVGTILSAALLLRHSLQLEAEAVAIEAAIDRVLNDGPHSRDIGGQAGTQDVLDAVLQALDGYASAAPSLRSAG</sequence>
<keyword evidence="12 14" id="KW-0464">Manganese</keyword>
<keyword evidence="10 14" id="KW-0560">Oxidoreductase</keyword>
<comment type="cofactor">
    <cofactor evidence="2">
        <name>Mn(2+)</name>
        <dbReference type="ChEBI" id="CHEBI:29035"/>
    </cofactor>
</comment>
<evidence type="ECO:0000256" key="10">
    <source>
        <dbReference type="ARBA" id="ARBA00023002"/>
    </source>
</evidence>
<feature type="binding site" evidence="14">
    <location>
        <position position="246"/>
    </location>
    <ligand>
        <name>Mg(2+)</name>
        <dbReference type="ChEBI" id="CHEBI:18420"/>
    </ligand>
</feature>
<evidence type="ECO:0000256" key="11">
    <source>
        <dbReference type="ARBA" id="ARBA00023027"/>
    </source>
</evidence>
<evidence type="ECO:0000313" key="17">
    <source>
        <dbReference type="EMBL" id="EIL89586.1"/>
    </source>
</evidence>
<keyword evidence="6 14" id="KW-0432">Leucine biosynthesis</keyword>
<proteinExistence type="inferred from homology"/>
<dbReference type="EC" id="1.1.1.85" evidence="14"/>
<evidence type="ECO:0000313" key="18">
    <source>
        <dbReference type="Proteomes" id="UP000004210"/>
    </source>
</evidence>
<comment type="function">
    <text evidence="14 15">Catalyzes the oxidation of 3-carboxy-2-hydroxy-4-methylpentanoate (3-isopropylmalate) to 3-carboxy-4-methyl-2-oxopentanoate. The product decarboxylates to 4-methyl-2 oxopentanoate.</text>
</comment>
<evidence type="ECO:0000256" key="13">
    <source>
        <dbReference type="ARBA" id="ARBA00023304"/>
    </source>
</evidence>
<dbReference type="NCBIfam" id="TIGR00169">
    <property type="entry name" value="leuB"/>
    <property type="match status" value="1"/>
</dbReference>
<keyword evidence="14" id="KW-0963">Cytoplasm</keyword>
<dbReference type="SUPFAM" id="SSF53659">
    <property type="entry name" value="Isocitrate/Isopropylmalate dehydrogenase-like"/>
    <property type="match status" value="1"/>
</dbReference>
<comment type="subunit">
    <text evidence="5 14 15">Homodimer.</text>
</comment>
<evidence type="ECO:0000256" key="5">
    <source>
        <dbReference type="ARBA" id="ARBA00011738"/>
    </source>
</evidence>
<dbReference type="InterPro" id="IPR004429">
    <property type="entry name" value="Isopropylmalate_DH"/>
</dbReference>
<dbReference type="eggNOG" id="COG0473">
    <property type="taxonomic scope" value="Bacteria"/>
</dbReference>
<dbReference type="FunFam" id="3.40.718.10:FF:000006">
    <property type="entry name" value="3-isopropylmalate dehydrogenase"/>
    <property type="match status" value="1"/>
</dbReference>
<feature type="binding site" evidence="14">
    <location>
        <position position="218"/>
    </location>
    <ligand>
        <name>substrate</name>
    </ligand>
</feature>
<dbReference type="GO" id="GO:0000287">
    <property type="term" value="F:magnesium ion binding"/>
    <property type="evidence" value="ECO:0007669"/>
    <property type="project" value="InterPro"/>
</dbReference>
<feature type="binding site" evidence="14">
    <location>
        <begin position="276"/>
        <end position="288"/>
    </location>
    <ligand>
        <name>NAD(+)</name>
        <dbReference type="ChEBI" id="CHEBI:57540"/>
    </ligand>
</feature>
<keyword evidence="11 14" id="KW-0520">NAD</keyword>
<feature type="site" description="Important for catalysis" evidence="14">
    <location>
        <position position="141"/>
    </location>
</feature>
<reference evidence="17 18" key="1">
    <citation type="journal article" date="2012" name="J. Bacteriol.">
        <title>Genome sequences for six rhodanobacter strains, isolated from soils and the terrestrial subsurface, with variable denitrification capabilities.</title>
        <authorList>
            <person name="Kostka J.E."/>
            <person name="Green S.J."/>
            <person name="Rishishwar L."/>
            <person name="Prakash O."/>
            <person name="Katz L.S."/>
            <person name="Marino-Ramirez L."/>
            <person name="Jordan I.K."/>
            <person name="Munk C."/>
            <person name="Ivanova N."/>
            <person name="Mikhailova N."/>
            <person name="Watson D.B."/>
            <person name="Brown S.D."/>
            <person name="Palumbo A.V."/>
            <person name="Brooks S.C."/>
        </authorList>
    </citation>
    <scope>NUCLEOTIDE SEQUENCE [LARGE SCALE GENOMIC DNA]</scope>
    <source>
        <strain evidence="18">Jip2T</strain>
    </source>
</reference>
<dbReference type="GO" id="GO:0009098">
    <property type="term" value="P:L-leucine biosynthetic process"/>
    <property type="evidence" value="ECO:0007669"/>
    <property type="project" value="UniProtKB-UniRule"/>
</dbReference>
<organism evidence="17 18">
    <name type="scientific">Rhodanobacter fulvus Jip2</name>
    <dbReference type="NCBI Taxonomy" id="1163408"/>
    <lineage>
        <taxon>Bacteria</taxon>
        <taxon>Pseudomonadati</taxon>
        <taxon>Pseudomonadota</taxon>
        <taxon>Gammaproteobacteria</taxon>
        <taxon>Lysobacterales</taxon>
        <taxon>Rhodanobacteraceae</taxon>
        <taxon>Rhodanobacter</taxon>
    </lineage>
</organism>
<comment type="caution">
    <text evidence="17">The sequence shown here is derived from an EMBL/GenBank/DDBJ whole genome shotgun (WGS) entry which is preliminary data.</text>
</comment>
<evidence type="ECO:0000256" key="14">
    <source>
        <dbReference type="HAMAP-Rule" id="MF_01033"/>
    </source>
</evidence>
<dbReference type="Gene3D" id="3.40.718.10">
    <property type="entry name" value="Isopropylmalate Dehydrogenase"/>
    <property type="match status" value="1"/>
</dbReference>
<feature type="binding site" evidence="14">
    <location>
        <position position="242"/>
    </location>
    <ligand>
        <name>Mg(2+)</name>
        <dbReference type="ChEBI" id="CHEBI:18420"/>
    </ligand>
</feature>
<gene>
    <name evidence="14" type="primary">leuB</name>
    <name evidence="17" type="ORF">UU9_08802</name>
</gene>
<dbReference type="AlphaFoldDB" id="I4VQU5"/>
<name>I4VQU5_9GAMM</name>
<comment type="catalytic activity">
    <reaction evidence="1 14 15">
        <text>(2R,3S)-3-isopropylmalate + NAD(+) = 4-methyl-2-oxopentanoate + CO2 + NADH</text>
        <dbReference type="Rhea" id="RHEA:32271"/>
        <dbReference type="ChEBI" id="CHEBI:16526"/>
        <dbReference type="ChEBI" id="CHEBI:17865"/>
        <dbReference type="ChEBI" id="CHEBI:35121"/>
        <dbReference type="ChEBI" id="CHEBI:57540"/>
        <dbReference type="ChEBI" id="CHEBI:57945"/>
        <dbReference type="EC" id="1.1.1.85"/>
    </reaction>
</comment>
<evidence type="ECO:0000256" key="12">
    <source>
        <dbReference type="ARBA" id="ARBA00023211"/>
    </source>
</evidence>
<dbReference type="HAMAP" id="MF_01033">
    <property type="entry name" value="LeuB_type1"/>
    <property type="match status" value="1"/>
</dbReference>
<evidence type="ECO:0000256" key="15">
    <source>
        <dbReference type="RuleBase" id="RU004445"/>
    </source>
</evidence>
<evidence type="ECO:0000256" key="4">
    <source>
        <dbReference type="ARBA" id="ARBA00008319"/>
    </source>
</evidence>
<feature type="binding site" evidence="14">
    <location>
        <position position="106"/>
    </location>
    <ligand>
        <name>substrate</name>
    </ligand>
</feature>
<dbReference type="GO" id="GO:0005829">
    <property type="term" value="C:cytosol"/>
    <property type="evidence" value="ECO:0007669"/>
    <property type="project" value="TreeGrafter"/>
</dbReference>
<feature type="binding site" evidence="14">
    <location>
        <begin position="76"/>
        <end position="89"/>
    </location>
    <ligand>
        <name>NAD(+)</name>
        <dbReference type="ChEBI" id="CHEBI:57540"/>
    </ligand>
</feature>
<dbReference type="PANTHER" id="PTHR42979">
    <property type="entry name" value="3-ISOPROPYLMALATE DEHYDROGENASE"/>
    <property type="match status" value="1"/>
</dbReference>
<dbReference type="PATRIC" id="fig|1163408.3.peg.1804"/>
<keyword evidence="13 14" id="KW-0100">Branched-chain amino acid biosynthesis</keyword>
<dbReference type="UniPathway" id="UPA00048">
    <property type="reaction ID" value="UER00072"/>
</dbReference>
<dbReference type="RefSeq" id="WP_007081397.1">
    <property type="nucleotide sequence ID" value="NZ_AJXU01000033.1"/>
</dbReference>
<evidence type="ECO:0000256" key="2">
    <source>
        <dbReference type="ARBA" id="ARBA00001936"/>
    </source>
</evidence>
<dbReference type="SMART" id="SM01329">
    <property type="entry name" value="Iso_dh"/>
    <property type="match status" value="1"/>
</dbReference>
<keyword evidence="9 14" id="KW-0460">Magnesium</keyword>
<accession>I4VQU5</accession>
<keyword evidence="7 14" id="KW-0028">Amino-acid biosynthesis</keyword>
<feature type="binding site" evidence="14">
    <location>
        <position position="134"/>
    </location>
    <ligand>
        <name>substrate</name>
    </ligand>
</feature>
<protein>
    <recommendedName>
        <fullName evidence="14">3-isopropylmalate dehydrogenase</fullName>
        <ecNumber evidence="14">1.1.1.85</ecNumber>
    </recommendedName>
    <alternativeName>
        <fullName evidence="14">3-IPM-DH</fullName>
    </alternativeName>
    <alternativeName>
        <fullName evidence="14">Beta-IPM dehydrogenase</fullName>
        <shortName evidence="14">IMDH</shortName>
    </alternativeName>
</protein>
<feature type="domain" description="Isopropylmalate dehydrogenase-like" evidence="16">
    <location>
        <begin position="4"/>
        <end position="343"/>
    </location>
</feature>
<dbReference type="OrthoDB" id="9806254at2"/>
<keyword evidence="18" id="KW-1185">Reference proteome</keyword>
<dbReference type="EMBL" id="AJXU01000033">
    <property type="protein sequence ID" value="EIL89586.1"/>
    <property type="molecule type" value="Genomic_DNA"/>
</dbReference>
<feature type="binding site" evidence="14">
    <location>
        <position position="96"/>
    </location>
    <ligand>
        <name>substrate</name>
    </ligand>
</feature>
<dbReference type="GO" id="GO:0003862">
    <property type="term" value="F:3-isopropylmalate dehydrogenase activity"/>
    <property type="evidence" value="ECO:0007669"/>
    <property type="project" value="UniProtKB-UniRule"/>
</dbReference>
<dbReference type="PANTHER" id="PTHR42979:SF1">
    <property type="entry name" value="3-ISOPROPYLMALATE DEHYDROGENASE"/>
    <property type="match status" value="1"/>
</dbReference>
<dbReference type="PROSITE" id="PS00470">
    <property type="entry name" value="IDH_IMDH"/>
    <property type="match status" value="1"/>
</dbReference>
<evidence type="ECO:0000256" key="8">
    <source>
        <dbReference type="ARBA" id="ARBA00022723"/>
    </source>
</evidence>
<evidence type="ECO:0000256" key="1">
    <source>
        <dbReference type="ARBA" id="ARBA00000624"/>
    </source>
</evidence>
<comment type="subcellular location">
    <subcellularLocation>
        <location evidence="14">Cytoplasm</location>
    </subcellularLocation>
</comment>
<evidence type="ECO:0000259" key="16">
    <source>
        <dbReference type="SMART" id="SM01329"/>
    </source>
</evidence>
<comment type="cofactor">
    <cofactor evidence="14 15">
        <name>Mg(2+)</name>
        <dbReference type="ChEBI" id="CHEBI:18420"/>
    </cofactor>
    <cofactor evidence="14 15">
        <name>Mn(2+)</name>
        <dbReference type="ChEBI" id="CHEBI:29035"/>
    </cofactor>
    <text evidence="14 15">Binds 1 Mg(2+) or Mn(2+) ion per subunit.</text>
</comment>
<feature type="binding site" evidence="14">
    <location>
        <position position="218"/>
    </location>
    <ligand>
        <name>Mg(2+)</name>
        <dbReference type="ChEBI" id="CHEBI:18420"/>
    </ligand>
</feature>
<evidence type="ECO:0000256" key="3">
    <source>
        <dbReference type="ARBA" id="ARBA00004762"/>
    </source>
</evidence>
<comment type="pathway">
    <text evidence="3 14 15">Amino-acid biosynthesis; L-leucine biosynthesis; L-leucine from 3-methyl-2-oxobutanoate: step 3/4.</text>
</comment>
<evidence type="ECO:0000256" key="9">
    <source>
        <dbReference type="ARBA" id="ARBA00022842"/>
    </source>
</evidence>
<dbReference type="InterPro" id="IPR024084">
    <property type="entry name" value="IsoPropMal-DH-like_dom"/>
</dbReference>
<dbReference type="GO" id="GO:0051287">
    <property type="term" value="F:NAD binding"/>
    <property type="evidence" value="ECO:0007669"/>
    <property type="project" value="InterPro"/>
</dbReference>
<evidence type="ECO:0000256" key="7">
    <source>
        <dbReference type="ARBA" id="ARBA00022605"/>
    </source>
</evidence>
<evidence type="ECO:0000256" key="6">
    <source>
        <dbReference type="ARBA" id="ARBA00022430"/>
    </source>
</evidence>
<dbReference type="Proteomes" id="UP000004210">
    <property type="component" value="Unassembled WGS sequence"/>
</dbReference>